<keyword evidence="13" id="KW-1185">Reference proteome</keyword>
<evidence type="ECO:0000256" key="2">
    <source>
        <dbReference type="ARBA" id="ARBA00001961"/>
    </source>
</evidence>
<dbReference type="InterPro" id="IPR038492">
    <property type="entry name" value="GBBH-like_N_sf"/>
</dbReference>
<dbReference type="CDD" id="cd00250">
    <property type="entry name" value="CAS_like"/>
    <property type="match status" value="1"/>
</dbReference>
<evidence type="ECO:0000256" key="8">
    <source>
        <dbReference type="ARBA" id="ARBA00023002"/>
    </source>
</evidence>
<dbReference type="AlphaFoldDB" id="A0A3M7QZW9"/>
<comment type="cofactor">
    <cofactor evidence="2">
        <name>L-ascorbate</name>
        <dbReference type="ChEBI" id="CHEBI:38290"/>
    </cofactor>
</comment>
<gene>
    <name evidence="12" type="ORF">BpHYR1_004913</name>
</gene>
<dbReference type="Proteomes" id="UP000276133">
    <property type="component" value="Unassembled WGS sequence"/>
</dbReference>
<evidence type="ECO:0000256" key="5">
    <source>
        <dbReference type="ARBA" id="ARBA00022723"/>
    </source>
</evidence>
<evidence type="ECO:0000313" key="13">
    <source>
        <dbReference type="Proteomes" id="UP000276133"/>
    </source>
</evidence>
<dbReference type="UniPathway" id="UPA00118"/>
<comment type="cofactor">
    <cofactor evidence="1">
        <name>Fe(2+)</name>
        <dbReference type="ChEBI" id="CHEBI:29033"/>
    </cofactor>
</comment>
<reference evidence="12 13" key="1">
    <citation type="journal article" date="2018" name="Sci. Rep.">
        <title>Genomic signatures of local adaptation to the degree of environmental predictability in rotifers.</title>
        <authorList>
            <person name="Franch-Gras L."/>
            <person name="Hahn C."/>
            <person name="Garcia-Roger E.M."/>
            <person name="Carmona M.J."/>
            <person name="Serra M."/>
            <person name="Gomez A."/>
        </authorList>
    </citation>
    <scope>NUCLEOTIDE SEQUENCE [LARGE SCALE GENOMIC DNA]</scope>
    <source>
        <strain evidence="12">HYR1</strain>
    </source>
</reference>
<organism evidence="12 13">
    <name type="scientific">Brachionus plicatilis</name>
    <name type="common">Marine rotifer</name>
    <name type="synonym">Brachionus muelleri</name>
    <dbReference type="NCBI Taxonomy" id="10195"/>
    <lineage>
        <taxon>Eukaryota</taxon>
        <taxon>Metazoa</taxon>
        <taxon>Spiralia</taxon>
        <taxon>Gnathifera</taxon>
        <taxon>Rotifera</taxon>
        <taxon>Eurotatoria</taxon>
        <taxon>Monogononta</taxon>
        <taxon>Pseudotrocha</taxon>
        <taxon>Ploima</taxon>
        <taxon>Brachionidae</taxon>
        <taxon>Brachionus</taxon>
    </lineage>
</organism>
<evidence type="ECO:0000256" key="6">
    <source>
        <dbReference type="ARBA" id="ARBA00022873"/>
    </source>
</evidence>
<dbReference type="SUPFAM" id="SSF51197">
    <property type="entry name" value="Clavaminate synthase-like"/>
    <property type="match status" value="1"/>
</dbReference>
<dbReference type="GO" id="GO:0046872">
    <property type="term" value="F:metal ion binding"/>
    <property type="evidence" value="ECO:0007669"/>
    <property type="project" value="UniProtKB-KW"/>
</dbReference>
<dbReference type="Pfam" id="PF06155">
    <property type="entry name" value="GBBH-like_N"/>
    <property type="match status" value="1"/>
</dbReference>
<evidence type="ECO:0000256" key="7">
    <source>
        <dbReference type="ARBA" id="ARBA00022964"/>
    </source>
</evidence>
<keyword evidence="8" id="KW-0560">Oxidoreductase</keyword>
<keyword evidence="7 12" id="KW-0223">Dioxygenase</keyword>
<dbReference type="GO" id="GO:0016706">
    <property type="term" value="F:2-oxoglutarate-dependent dioxygenase activity"/>
    <property type="evidence" value="ECO:0007669"/>
    <property type="project" value="UniProtKB-ARBA"/>
</dbReference>
<protein>
    <submittedName>
        <fullName evidence="12">Gamma-butyrobetaine dioxygenase-like isoform X1</fullName>
    </submittedName>
</protein>
<dbReference type="Gene3D" id="3.30.2020.30">
    <property type="match status" value="1"/>
</dbReference>
<dbReference type="STRING" id="10195.A0A3M7QZW9"/>
<dbReference type="InterPro" id="IPR042098">
    <property type="entry name" value="TauD-like_sf"/>
</dbReference>
<keyword evidence="5" id="KW-0479">Metal-binding</keyword>
<dbReference type="OrthoDB" id="406634at2759"/>
<evidence type="ECO:0000256" key="9">
    <source>
        <dbReference type="ARBA" id="ARBA00023004"/>
    </source>
</evidence>
<evidence type="ECO:0000259" key="11">
    <source>
        <dbReference type="Pfam" id="PF06155"/>
    </source>
</evidence>
<proteinExistence type="inferred from homology"/>
<feature type="domain" description="Gamma-butyrobetaine hydroxylase-like N-terminal" evidence="11">
    <location>
        <begin position="20"/>
        <end position="85"/>
    </location>
</feature>
<dbReference type="GO" id="GO:0045329">
    <property type="term" value="P:carnitine biosynthetic process"/>
    <property type="evidence" value="ECO:0007669"/>
    <property type="project" value="UniProtKB-UniPathway"/>
</dbReference>
<evidence type="ECO:0000313" key="12">
    <source>
        <dbReference type="EMBL" id="RNA16654.1"/>
    </source>
</evidence>
<dbReference type="GO" id="GO:0005739">
    <property type="term" value="C:mitochondrion"/>
    <property type="evidence" value="ECO:0007669"/>
    <property type="project" value="TreeGrafter"/>
</dbReference>
<dbReference type="Gene3D" id="3.60.130.10">
    <property type="entry name" value="Clavaminate synthase-like"/>
    <property type="match status" value="1"/>
</dbReference>
<comment type="caution">
    <text evidence="12">The sequence shown here is derived from an EMBL/GenBank/DDBJ whole genome shotgun (WGS) entry which is preliminary data.</text>
</comment>
<dbReference type="PANTHER" id="PTHR10696:SF25">
    <property type="entry name" value="OXIDOREDUCTASE AIM17-RELATED"/>
    <property type="match status" value="1"/>
</dbReference>
<dbReference type="EMBL" id="REGN01004655">
    <property type="protein sequence ID" value="RNA16654.1"/>
    <property type="molecule type" value="Genomic_DNA"/>
</dbReference>
<evidence type="ECO:0000256" key="3">
    <source>
        <dbReference type="ARBA" id="ARBA00005022"/>
    </source>
</evidence>
<dbReference type="Pfam" id="PF02668">
    <property type="entry name" value="TauD"/>
    <property type="match status" value="1"/>
</dbReference>
<evidence type="ECO:0000256" key="1">
    <source>
        <dbReference type="ARBA" id="ARBA00001954"/>
    </source>
</evidence>
<dbReference type="PANTHER" id="PTHR10696">
    <property type="entry name" value="GAMMA-BUTYROBETAINE HYDROXYLASE-RELATED"/>
    <property type="match status" value="1"/>
</dbReference>
<sequence>MNSNGLKSICLNNKFDHLELLVNLDEKQSVLKFESHWLRFNCQSGKSREPSTGERTIVINNVPTDLKIKSAMMENDSIRIVWDESSCQSDSLIPIEFLLNNSPSLSSIDFDKHYLTLDTIFFFDYNSFFTGDIRNEAGIFEWLKCLAEYGLCMVKNVPTKENMLRNLVEMIAPLQRTIYGEMFDVRIDVNPLNLAFSASPLEFHNDLIYYESPPGIQFLHCLKFDESVVGGETLFVDGFQIAEKFRQEHPKLFDVLTRIPASFQKTHDYMGRKIFIQHSKPHIVVNQRQKVIGVNWAPANEGPLRNSTRDEIKAYYEAYLEFNKAVYDKSNITAIRLNPGEVVCFNNRRFIHSRNGFKQPKGSRHFQGCYLTMEEFKSEVLALEYKLKNQKKDDGIDQAFDICRLKLWNFFSNY</sequence>
<comment type="similarity">
    <text evidence="4">Belongs to the gamma-BBH/TMLD family.</text>
</comment>
<comment type="pathway">
    <text evidence="3">Amine and polyamine biosynthesis; carnitine biosynthesis.</text>
</comment>
<dbReference type="InterPro" id="IPR050411">
    <property type="entry name" value="AlphaKG_dependent_hydroxylases"/>
</dbReference>
<accession>A0A3M7QZW9</accession>
<evidence type="ECO:0000256" key="4">
    <source>
        <dbReference type="ARBA" id="ARBA00008654"/>
    </source>
</evidence>
<keyword evidence="6" id="KW-0124">Carnitine biosynthesis</keyword>
<evidence type="ECO:0000259" key="10">
    <source>
        <dbReference type="Pfam" id="PF02668"/>
    </source>
</evidence>
<name>A0A3M7QZW9_BRAPC</name>
<keyword evidence="9" id="KW-0408">Iron</keyword>
<feature type="domain" description="TauD/TfdA-like" evidence="10">
    <location>
        <begin position="139"/>
        <end position="370"/>
    </location>
</feature>
<dbReference type="InterPro" id="IPR010376">
    <property type="entry name" value="GBBH-like_N"/>
</dbReference>
<dbReference type="FunFam" id="3.60.130.10:FF:000001">
    <property type="entry name" value="Trimethyllysine dioxygenase, mitochondrial"/>
    <property type="match status" value="1"/>
</dbReference>
<dbReference type="InterPro" id="IPR003819">
    <property type="entry name" value="TauD/TfdA-like"/>
</dbReference>